<organism evidence="1 2">
    <name type="scientific">Coleofasciculus chthonoplastes PCC 7420</name>
    <dbReference type="NCBI Taxonomy" id="118168"/>
    <lineage>
        <taxon>Bacteria</taxon>
        <taxon>Bacillati</taxon>
        <taxon>Cyanobacteriota</taxon>
        <taxon>Cyanophyceae</taxon>
        <taxon>Coleofasciculales</taxon>
        <taxon>Coleofasciculaceae</taxon>
        <taxon>Coleofasciculus</taxon>
    </lineage>
</organism>
<evidence type="ECO:0000313" key="2">
    <source>
        <dbReference type="Proteomes" id="UP000003835"/>
    </source>
</evidence>
<evidence type="ECO:0000313" key="1">
    <source>
        <dbReference type="EMBL" id="EDX73117.1"/>
    </source>
</evidence>
<dbReference type="eggNOG" id="COG1672">
    <property type="taxonomic scope" value="Bacteria"/>
</dbReference>
<protein>
    <submittedName>
        <fullName evidence="1">Uncharacterized protein</fullName>
    </submittedName>
</protein>
<name>B4VY33_9CYAN</name>
<gene>
    <name evidence="1" type="ORF">MC7420_4364</name>
</gene>
<dbReference type="STRING" id="118168.MC7420_4364"/>
<accession>B4VY33</accession>
<dbReference type="Pfam" id="PF14516">
    <property type="entry name" value="AAA_35"/>
    <property type="match status" value="1"/>
</dbReference>
<proteinExistence type="predicted"/>
<dbReference type="Proteomes" id="UP000003835">
    <property type="component" value="Unassembled WGS sequence"/>
</dbReference>
<dbReference type="AlphaFoldDB" id="B4VY33"/>
<dbReference type="EMBL" id="DS989859">
    <property type="protein sequence ID" value="EDX73117.1"/>
    <property type="molecule type" value="Genomic_DNA"/>
</dbReference>
<reference evidence="1 2" key="1">
    <citation type="submission" date="2008-07" db="EMBL/GenBank/DDBJ databases">
        <authorList>
            <person name="Tandeau de Marsac N."/>
            <person name="Ferriera S."/>
            <person name="Johnson J."/>
            <person name="Kravitz S."/>
            <person name="Beeson K."/>
            <person name="Sutton G."/>
            <person name="Rogers Y.-H."/>
            <person name="Friedman R."/>
            <person name="Frazier M."/>
            <person name="Venter J.C."/>
        </authorList>
    </citation>
    <scope>NUCLEOTIDE SEQUENCE [LARGE SCALE GENOMIC DNA]</scope>
    <source>
        <strain evidence="1 2">PCC 7420</strain>
    </source>
</reference>
<sequence length="87" mass="9822">MNEAATESGIYGSYLRNIWRELQDNPALIPALKKVVDTNNDVELASKLAYQLESLGLVHLTRNKVTIRCELYRDYFGSRLANFGEGS</sequence>
<keyword evidence="2" id="KW-1185">Reference proteome</keyword>
<dbReference type="HOGENOM" id="CLU_2506966_0_0_3"/>